<evidence type="ECO:0000259" key="8">
    <source>
        <dbReference type="Pfam" id="PF08281"/>
    </source>
</evidence>
<keyword evidence="3 6" id="KW-0731">Sigma factor</keyword>
<evidence type="ECO:0000313" key="9">
    <source>
        <dbReference type="EMBL" id="SHG27623.1"/>
    </source>
</evidence>
<dbReference type="AlphaFoldDB" id="A0A1M5IIM4"/>
<dbReference type="GO" id="GO:0016987">
    <property type="term" value="F:sigma factor activity"/>
    <property type="evidence" value="ECO:0007669"/>
    <property type="project" value="UniProtKB-KW"/>
</dbReference>
<evidence type="ECO:0000256" key="5">
    <source>
        <dbReference type="ARBA" id="ARBA00023163"/>
    </source>
</evidence>
<sequence>MAVKNEFSGMAELTTEEIQKQEDFEEEIIPHLDAMYNFALRLTSDPSDAEDLVQDTIVKAFRFFSSYEKGTNAKAWLFRILKNSYINNYRKKSKKPSQVDYDEVSTFYETIRAERTDTSDLEDKMFRELIDDDISNALDELPEDFRTVVLLCDVEGFTYEEIANMLDVPIGTIRSRLHRGRNLLKAQLMEYAKKRGYQPD</sequence>
<dbReference type="GO" id="GO:0006352">
    <property type="term" value="P:DNA-templated transcription initiation"/>
    <property type="evidence" value="ECO:0007669"/>
    <property type="project" value="InterPro"/>
</dbReference>
<feature type="domain" description="RNA polymerase sigma-70 region 2" evidence="7">
    <location>
        <begin position="31"/>
        <end position="94"/>
    </location>
</feature>
<keyword evidence="5 6" id="KW-0804">Transcription</keyword>
<reference evidence="9 10" key="1">
    <citation type="submission" date="2016-11" db="EMBL/GenBank/DDBJ databases">
        <authorList>
            <person name="Jaros S."/>
            <person name="Januszkiewicz K."/>
            <person name="Wedrychowicz H."/>
        </authorList>
    </citation>
    <scope>NUCLEOTIDE SEQUENCE [LARGE SCALE GENOMIC DNA]</scope>
    <source>
        <strain evidence="9 10">DSM 21986</strain>
    </source>
</reference>
<dbReference type="Gene3D" id="1.10.10.10">
    <property type="entry name" value="Winged helix-like DNA-binding domain superfamily/Winged helix DNA-binding domain"/>
    <property type="match status" value="1"/>
</dbReference>
<evidence type="ECO:0000256" key="1">
    <source>
        <dbReference type="ARBA" id="ARBA00010641"/>
    </source>
</evidence>
<evidence type="ECO:0000313" key="10">
    <source>
        <dbReference type="Proteomes" id="UP000184041"/>
    </source>
</evidence>
<gene>
    <name evidence="9" type="ORF">SAMN05443144_12345</name>
</gene>
<evidence type="ECO:0000256" key="4">
    <source>
        <dbReference type="ARBA" id="ARBA00023125"/>
    </source>
</evidence>
<dbReference type="EMBL" id="FQUS01000023">
    <property type="protein sequence ID" value="SHG27623.1"/>
    <property type="molecule type" value="Genomic_DNA"/>
</dbReference>
<dbReference type="InterPro" id="IPR013249">
    <property type="entry name" value="RNA_pol_sigma70_r4_t2"/>
</dbReference>
<dbReference type="SUPFAM" id="SSF88946">
    <property type="entry name" value="Sigma2 domain of RNA polymerase sigma factors"/>
    <property type="match status" value="1"/>
</dbReference>
<dbReference type="SUPFAM" id="SSF88659">
    <property type="entry name" value="Sigma3 and sigma4 domains of RNA polymerase sigma factors"/>
    <property type="match status" value="1"/>
</dbReference>
<keyword evidence="10" id="KW-1185">Reference proteome</keyword>
<dbReference type="Pfam" id="PF08281">
    <property type="entry name" value="Sigma70_r4_2"/>
    <property type="match status" value="1"/>
</dbReference>
<comment type="similarity">
    <text evidence="1 6">Belongs to the sigma-70 factor family. ECF subfamily.</text>
</comment>
<dbReference type="InterPro" id="IPR000838">
    <property type="entry name" value="RNA_pol_sigma70_ECF_CS"/>
</dbReference>
<dbReference type="PANTHER" id="PTHR43133">
    <property type="entry name" value="RNA POLYMERASE ECF-TYPE SIGMA FACTO"/>
    <property type="match status" value="1"/>
</dbReference>
<dbReference type="InterPro" id="IPR036388">
    <property type="entry name" value="WH-like_DNA-bd_sf"/>
</dbReference>
<dbReference type="InterPro" id="IPR039425">
    <property type="entry name" value="RNA_pol_sigma-70-like"/>
</dbReference>
<feature type="domain" description="RNA polymerase sigma factor 70 region 4 type 2" evidence="8">
    <location>
        <begin position="133"/>
        <end position="182"/>
    </location>
</feature>
<accession>A0A1M5IIM4</accession>
<keyword evidence="4 6" id="KW-0238">DNA-binding</keyword>
<proteinExistence type="inferred from homology"/>
<dbReference type="InterPro" id="IPR013325">
    <property type="entry name" value="RNA_pol_sigma_r2"/>
</dbReference>
<dbReference type="InterPro" id="IPR014284">
    <property type="entry name" value="RNA_pol_sigma-70_dom"/>
</dbReference>
<dbReference type="Gene3D" id="1.10.1740.10">
    <property type="match status" value="1"/>
</dbReference>
<evidence type="ECO:0000259" key="7">
    <source>
        <dbReference type="Pfam" id="PF04542"/>
    </source>
</evidence>
<dbReference type="NCBIfam" id="TIGR02937">
    <property type="entry name" value="sigma70-ECF"/>
    <property type="match status" value="1"/>
</dbReference>
<name>A0A1M5IIM4_9BACT</name>
<dbReference type="STRING" id="1194090.SAMN05443144_12345"/>
<dbReference type="GO" id="GO:0003677">
    <property type="term" value="F:DNA binding"/>
    <property type="evidence" value="ECO:0007669"/>
    <property type="project" value="UniProtKB-KW"/>
</dbReference>
<dbReference type="CDD" id="cd06171">
    <property type="entry name" value="Sigma70_r4"/>
    <property type="match status" value="1"/>
</dbReference>
<dbReference type="PROSITE" id="PS01063">
    <property type="entry name" value="SIGMA70_ECF"/>
    <property type="match status" value="1"/>
</dbReference>
<dbReference type="Proteomes" id="UP000184041">
    <property type="component" value="Unassembled WGS sequence"/>
</dbReference>
<dbReference type="PANTHER" id="PTHR43133:SF59">
    <property type="entry name" value="ECF RNA POLYMERASE SIGMA FACTOR SIGR"/>
    <property type="match status" value="1"/>
</dbReference>
<evidence type="ECO:0000256" key="6">
    <source>
        <dbReference type="RuleBase" id="RU000716"/>
    </source>
</evidence>
<evidence type="ECO:0000256" key="2">
    <source>
        <dbReference type="ARBA" id="ARBA00023015"/>
    </source>
</evidence>
<dbReference type="InterPro" id="IPR007627">
    <property type="entry name" value="RNA_pol_sigma70_r2"/>
</dbReference>
<keyword evidence="2 6" id="KW-0805">Transcription regulation</keyword>
<dbReference type="Pfam" id="PF04542">
    <property type="entry name" value="Sigma70_r2"/>
    <property type="match status" value="1"/>
</dbReference>
<organism evidence="9 10">
    <name type="scientific">Fodinibius roseus</name>
    <dbReference type="NCBI Taxonomy" id="1194090"/>
    <lineage>
        <taxon>Bacteria</taxon>
        <taxon>Pseudomonadati</taxon>
        <taxon>Balneolota</taxon>
        <taxon>Balneolia</taxon>
        <taxon>Balneolales</taxon>
        <taxon>Balneolaceae</taxon>
        <taxon>Fodinibius</taxon>
    </lineage>
</organism>
<evidence type="ECO:0000256" key="3">
    <source>
        <dbReference type="ARBA" id="ARBA00023082"/>
    </source>
</evidence>
<dbReference type="InterPro" id="IPR013324">
    <property type="entry name" value="RNA_pol_sigma_r3/r4-like"/>
</dbReference>
<protein>
    <recommendedName>
        <fullName evidence="6">RNA polymerase sigma factor</fullName>
    </recommendedName>
</protein>